<dbReference type="Proteomes" id="UP000325743">
    <property type="component" value="Chromosome 1"/>
</dbReference>
<dbReference type="RefSeq" id="WP_151069812.1">
    <property type="nucleotide sequence ID" value="NZ_CP032518.1"/>
</dbReference>
<dbReference type="Gene3D" id="1.10.530.10">
    <property type="match status" value="1"/>
</dbReference>
<protein>
    <recommendedName>
        <fullName evidence="3">M23 family metallopeptidase</fullName>
    </recommendedName>
</protein>
<dbReference type="AlphaFoldDB" id="A0A5P3VBI8"/>
<sequence>MLISPPFLPGAAEGAGDVTDIDKVMDSTFADGEWMNCAMEGGKPGAGGFPLSHSLGWHGGIHLTAKPAGSRRALPVRTIADGIIVYLRKPQPEVSDKNHALMYRGEWTDDGCVVIQHETEIGEGNNGKVTFFSIYLHLSDIDKHFLDTFGKDKRVFRKDKIGTAGKIYGTPDCIHFEIICDSTNLKRLVGRDSGRLDTLKAARTDALYGDAHFKITASTDLPILLYASEAANAAQTAEPVATVTEPLYVRIRLQPESAADKHGARYVHTYREVPLGSGNFEEVGKPLCSENFEYQMHGIATKAYPMCPSAGYELLRFGRVIGPDALAPVNAPLWVRINAPRIDPANPDAPPAVMQGYVNLHSNKVLSFSDADFPHWMGWTLVDDDKTPDSLCNSATLRRWLDKDGNNVVSHKEAVAQLSKELVQKRLRKTICRFPTEWEKNNIASRWGWLKSPHEALSCPLTTEAYDRFERHHRALAFWEEANPGIDADHWHFNPKEFISHFRKCKWLSKAELQQLLPTYSIRKTSEGYDWEEVEVIAKTNRFIDLNRHALNISLRKYGINSALRMAAFFQNAIVETSWLRDFRENYGRDANLHRGWYGRGFLQLTNPRGNLNRGDNNYYNYFRWRGRSPERSSVQQLQGWRNSLEESDDEASQSAGFYWTKYHLDGKHRTETASLFADKESQNVRIVVNTSTGRRVYYSNETARRTAAIVNIPAAVYGNFEINNMTERYRVYANALVILCDTPQFSSANGAIHEVPDDFTRRRPW</sequence>
<dbReference type="InterPro" id="IPR023346">
    <property type="entry name" value="Lysozyme-like_dom_sf"/>
</dbReference>
<evidence type="ECO:0000313" key="1">
    <source>
        <dbReference type="EMBL" id="QEZ43707.1"/>
    </source>
</evidence>
<dbReference type="EMBL" id="CP032518">
    <property type="protein sequence ID" value="QEZ43707.1"/>
    <property type="molecule type" value="Genomic_DNA"/>
</dbReference>
<organism evidence="1 2">
    <name type="scientific">Cupriavidus oxalaticus</name>
    <dbReference type="NCBI Taxonomy" id="96344"/>
    <lineage>
        <taxon>Bacteria</taxon>
        <taxon>Pseudomonadati</taxon>
        <taxon>Pseudomonadota</taxon>
        <taxon>Betaproteobacteria</taxon>
        <taxon>Burkholderiales</taxon>
        <taxon>Burkholderiaceae</taxon>
        <taxon>Cupriavidus</taxon>
    </lineage>
</organism>
<dbReference type="SUPFAM" id="SSF53955">
    <property type="entry name" value="Lysozyme-like"/>
    <property type="match status" value="1"/>
</dbReference>
<proteinExistence type="predicted"/>
<dbReference type="CDD" id="cd12797">
    <property type="entry name" value="M23_peptidase"/>
    <property type="match status" value="1"/>
</dbReference>
<evidence type="ECO:0008006" key="3">
    <source>
        <dbReference type="Google" id="ProtNLM"/>
    </source>
</evidence>
<evidence type="ECO:0000313" key="2">
    <source>
        <dbReference type="Proteomes" id="UP000325743"/>
    </source>
</evidence>
<gene>
    <name evidence="1" type="ORF">D2917_05305</name>
</gene>
<reference evidence="1 2" key="1">
    <citation type="submission" date="2018-09" db="EMBL/GenBank/DDBJ databases">
        <title>Complete genome sequence of Cupriavidus oxalaticus T2, a bacterium capable of phenol tolerance and degradation.</title>
        <authorList>
            <person name="Yan J."/>
        </authorList>
    </citation>
    <scope>NUCLEOTIDE SEQUENCE [LARGE SCALE GENOMIC DNA]</scope>
    <source>
        <strain evidence="1 2">T2</strain>
    </source>
</reference>
<dbReference type="Gene3D" id="2.70.70.10">
    <property type="entry name" value="Glucose Permease (Domain IIA)"/>
    <property type="match status" value="1"/>
</dbReference>
<dbReference type="InterPro" id="IPR011055">
    <property type="entry name" value="Dup_hybrid_motif"/>
</dbReference>
<name>A0A5P3VBI8_9BURK</name>
<accession>A0A5P3VBI8</accession>